<dbReference type="PANTHER" id="PTHR30419">
    <property type="entry name" value="HTH-TYPE TRANSCRIPTIONAL REGULATOR YBHD"/>
    <property type="match status" value="1"/>
</dbReference>
<gene>
    <name evidence="6" type="ORF">METZ01_LOCUS69200</name>
</gene>
<dbReference type="EMBL" id="UINC01004717">
    <property type="protein sequence ID" value="SVA16346.1"/>
    <property type="molecule type" value="Genomic_DNA"/>
</dbReference>
<dbReference type="GO" id="GO:0003700">
    <property type="term" value="F:DNA-binding transcription factor activity"/>
    <property type="evidence" value="ECO:0007669"/>
    <property type="project" value="InterPro"/>
</dbReference>
<evidence type="ECO:0000256" key="1">
    <source>
        <dbReference type="ARBA" id="ARBA00009437"/>
    </source>
</evidence>
<feature type="domain" description="HTH lysR-type" evidence="5">
    <location>
        <begin position="1"/>
        <end position="58"/>
    </location>
</feature>
<dbReference type="PRINTS" id="PR00039">
    <property type="entry name" value="HTHLYSR"/>
</dbReference>
<evidence type="ECO:0000256" key="2">
    <source>
        <dbReference type="ARBA" id="ARBA00023015"/>
    </source>
</evidence>
<reference evidence="6" key="1">
    <citation type="submission" date="2018-05" db="EMBL/GenBank/DDBJ databases">
        <authorList>
            <person name="Lanie J.A."/>
            <person name="Ng W.-L."/>
            <person name="Kazmierczak K.M."/>
            <person name="Andrzejewski T.M."/>
            <person name="Davidsen T.M."/>
            <person name="Wayne K.J."/>
            <person name="Tettelin H."/>
            <person name="Glass J.I."/>
            <person name="Rusch D."/>
            <person name="Podicherti R."/>
            <person name="Tsui H.-C.T."/>
            <person name="Winkler M.E."/>
        </authorList>
    </citation>
    <scope>NUCLEOTIDE SEQUENCE</scope>
</reference>
<keyword evidence="2" id="KW-0805">Transcription regulation</keyword>
<evidence type="ECO:0000256" key="3">
    <source>
        <dbReference type="ARBA" id="ARBA00023125"/>
    </source>
</evidence>
<dbReference type="InterPro" id="IPR050950">
    <property type="entry name" value="HTH-type_LysR_regulators"/>
</dbReference>
<sequence>MELRELISFYHVARVRSVSKAARTLELGQPTVTTHLRKLEDEFGITLFDRIKRPIQLTSEGITLLELVTPVVTSVDALKTQMDYAERRGSFVVGAYPDLVTHHLPSGIQKFREDYPDVRIRLLARSYNPLIQLVRSGEIDLAFCSSPSSDDTTLEFKELFKYNTVLMTPPAHELLNRGQVGLEDIASFPLILPAPESQLRQRVEQAFKNQGLNPDVVLALDDTESMKRYVEIGMGIGIGSDFTLHSHDHHRFGVARLDHLFPSSVIGVCTLKGKFAGQAVRNFIDVMSDQIRGFHAELWSWEEVRGVGSGLAEVGSKED</sequence>
<dbReference type="AlphaFoldDB" id="A0A381TJT4"/>
<proteinExistence type="inferred from homology"/>
<dbReference type="Pfam" id="PF00126">
    <property type="entry name" value="HTH_1"/>
    <property type="match status" value="1"/>
</dbReference>
<keyword evidence="3" id="KW-0238">DNA-binding</keyword>
<organism evidence="6">
    <name type="scientific">marine metagenome</name>
    <dbReference type="NCBI Taxonomy" id="408172"/>
    <lineage>
        <taxon>unclassified sequences</taxon>
        <taxon>metagenomes</taxon>
        <taxon>ecological metagenomes</taxon>
    </lineage>
</organism>
<dbReference type="InterPro" id="IPR005119">
    <property type="entry name" value="LysR_subst-bd"/>
</dbReference>
<dbReference type="SUPFAM" id="SSF46785">
    <property type="entry name" value="Winged helix' DNA-binding domain"/>
    <property type="match status" value="1"/>
</dbReference>
<comment type="similarity">
    <text evidence="1">Belongs to the LysR transcriptional regulatory family.</text>
</comment>
<dbReference type="Gene3D" id="1.10.10.10">
    <property type="entry name" value="Winged helix-like DNA-binding domain superfamily/Winged helix DNA-binding domain"/>
    <property type="match status" value="1"/>
</dbReference>
<dbReference type="PROSITE" id="PS50931">
    <property type="entry name" value="HTH_LYSR"/>
    <property type="match status" value="1"/>
</dbReference>
<dbReference type="InterPro" id="IPR036388">
    <property type="entry name" value="WH-like_DNA-bd_sf"/>
</dbReference>
<dbReference type="GO" id="GO:0003677">
    <property type="term" value="F:DNA binding"/>
    <property type="evidence" value="ECO:0007669"/>
    <property type="project" value="UniProtKB-KW"/>
</dbReference>
<name>A0A381TJT4_9ZZZZ</name>
<dbReference type="InterPro" id="IPR000847">
    <property type="entry name" value="LysR_HTH_N"/>
</dbReference>
<keyword evidence="4" id="KW-0804">Transcription</keyword>
<evidence type="ECO:0000259" key="5">
    <source>
        <dbReference type="PROSITE" id="PS50931"/>
    </source>
</evidence>
<dbReference type="CDD" id="cd05466">
    <property type="entry name" value="PBP2_LTTR_substrate"/>
    <property type="match status" value="1"/>
</dbReference>
<evidence type="ECO:0000256" key="4">
    <source>
        <dbReference type="ARBA" id="ARBA00023163"/>
    </source>
</evidence>
<dbReference type="GO" id="GO:0005829">
    <property type="term" value="C:cytosol"/>
    <property type="evidence" value="ECO:0007669"/>
    <property type="project" value="TreeGrafter"/>
</dbReference>
<dbReference type="Gene3D" id="3.40.190.10">
    <property type="entry name" value="Periplasmic binding protein-like II"/>
    <property type="match status" value="2"/>
</dbReference>
<dbReference type="InterPro" id="IPR036390">
    <property type="entry name" value="WH_DNA-bd_sf"/>
</dbReference>
<evidence type="ECO:0000313" key="6">
    <source>
        <dbReference type="EMBL" id="SVA16346.1"/>
    </source>
</evidence>
<dbReference type="Pfam" id="PF03466">
    <property type="entry name" value="LysR_substrate"/>
    <property type="match status" value="1"/>
</dbReference>
<protein>
    <recommendedName>
        <fullName evidence="5">HTH lysR-type domain-containing protein</fullName>
    </recommendedName>
</protein>
<dbReference type="SUPFAM" id="SSF53850">
    <property type="entry name" value="Periplasmic binding protein-like II"/>
    <property type="match status" value="1"/>
</dbReference>
<accession>A0A381TJT4</accession>